<comment type="caution">
    <text evidence="2">The sequence shown here is derived from an EMBL/GenBank/DDBJ whole genome shotgun (WGS) entry which is preliminary data.</text>
</comment>
<evidence type="ECO:0000259" key="1">
    <source>
        <dbReference type="Pfam" id="PF01207"/>
    </source>
</evidence>
<dbReference type="Gene3D" id="3.20.20.70">
    <property type="entry name" value="Aldolase class I"/>
    <property type="match status" value="1"/>
</dbReference>
<dbReference type="InterPro" id="IPR035587">
    <property type="entry name" value="DUS-like_FMN-bd"/>
</dbReference>
<gene>
    <name evidence="2" type="ORF">HA299_02780</name>
</gene>
<dbReference type="NCBIfam" id="TIGR03277">
    <property type="entry name" value="methan_mark_9"/>
    <property type="match status" value="1"/>
</dbReference>
<dbReference type="Pfam" id="PF01207">
    <property type="entry name" value="Dus"/>
    <property type="match status" value="1"/>
</dbReference>
<protein>
    <submittedName>
        <fullName evidence="2">Methanogenesis marker 9 domain-containing protein</fullName>
    </submittedName>
</protein>
<evidence type="ECO:0000313" key="2">
    <source>
        <dbReference type="EMBL" id="HIH69537.1"/>
    </source>
</evidence>
<organism evidence="2 3">
    <name type="scientific">Methermicoccus shengliensis</name>
    <dbReference type="NCBI Taxonomy" id="660064"/>
    <lineage>
        <taxon>Archaea</taxon>
        <taxon>Methanobacteriati</taxon>
        <taxon>Methanobacteriota</taxon>
        <taxon>Stenosarchaea group</taxon>
        <taxon>Methanomicrobia</taxon>
        <taxon>Methanosarcinales</taxon>
        <taxon>Methermicoccaceae</taxon>
        <taxon>Methermicoccus</taxon>
    </lineage>
</organism>
<dbReference type="InterPro" id="IPR017671">
    <property type="entry name" value="Methan_mark_9"/>
</dbReference>
<proteinExistence type="predicted"/>
<dbReference type="SUPFAM" id="SSF51395">
    <property type="entry name" value="FMN-linked oxidoreductases"/>
    <property type="match status" value="1"/>
</dbReference>
<sequence length="381" mass="42016">MIAQGYLTISCPVATSAMSGITDASFVKRFEDAGLVTIGGYSIDEPTIEASRRMSERGRREFLIDEPFEHIEQELEQLSGRTVAVNVRASSLTPLMELAPIIAEHRGVLEIDAHCRQPEMMEVGAGQALLHQPHRLVEWVRRLKETGVVLSLKMRTNITNEVALARALEGAGLDMLHLDCMGAQRRGEYAPTDHRPLRAVRNATSLLIIGNNGVRDYESAKKMFSKGADMVSVARPLVENPEVVGALSRTLKKMEAAYGWYNMPSHICAGGDLRGLAFCCAPVKNCPLQSVLKQIGLSPAEFMRLKESLVAGTPLEQGEGTCFGSLAYCCKPTRACPYRDAALARAGISLKQYAQYKRKLAQDIVHVLKRRSARQRVSKHR</sequence>
<dbReference type="RefSeq" id="WP_042687262.1">
    <property type="nucleotide sequence ID" value="NZ_DUIH01000011.1"/>
</dbReference>
<dbReference type="Proteomes" id="UP000600363">
    <property type="component" value="Unassembled WGS sequence"/>
</dbReference>
<accession>A0A832RWX4</accession>
<dbReference type="AlphaFoldDB" id="A0A832RWX4"/>
<reference evidence="2" key="1">
    <citation type="journal article" date="2020" name="bioRxiv">
        <title>A rank-normalized archaeal taxonomy based on genome phylogeny resolves widespread incomplete and uneven classifications.</title>
        <authorList>
            <person name="Rinke C."/>
            <person name="Chuvochina M."/>
            <person name="Mussig A.J."/>
            <person name="Chaumeil P.-A."/>
            <person name="Waite D.W."/>
            <person name="Whitman W.B."/>
            <person name="Parks D.H."/>
            <person name="Hugenholtz P."/>
        </authorList>
    </citation>
    <scope>NUCLEOTIDE SEQUENCE</scope>
    <source>
        <strain evidence="2">UBA12518</strain>
    </source>
</reference>
<feature type="domain" description="DUS-like FMN-binding" evidence="1">
    <location>
        <begin position="78"/>
        <end position="257"/>
    </location>
</feature>
<dbReference type="PANTHER" id="PTHR11082">
    <property type="entry name" value="TRNA-DIHYDROURIDINE SYNTHASE"/>
    <property type="match status" value="1"/>
</dbReference>
<dbReference type="EMBL" id="DUIH01000011">
    <property type="protein sequence ID" value="HIH69537.1"/>
    <property type="molecule type" value="Genomic_DNA"/>
</dbReference>
<evidence type="ECO:0000313" key="3">
    <source>
        <dbReference type="Proteomes" id="UP000600363"/>
    </source>
</evidence>
<dbReference type="PANTHER" id="PTHR11082:SF36">
    <property type="entry name" value="DUS-LIKE FMN-BINDING DOMAIN-CONTAINING PROTEIN"/>
    <property type="match status" value="1"/>
</dbReference>
<name>A0A832RWX4_9EURY</name>
<dbReference type="InterPro" id="IPR013785">
    <property type="entry name" value="Aldolase_TIM"/>
</dbReference>